<dbReference type="Gene3D" id="1.10.4020.10">
    <property type="entry name" value="DNA breaking-rejoining enzymes"/>
    <property type="match status" value="1"/>
</dbReference>
<dbReference type="GO" id="GO:0003676">
    <property type="term" value="F:nucleic acid binding"/>
    <property type="evidence" value="ECO:0007669"/>
    <property type="project" value="InterPro"/>
</dbReference>
<dbReference type="InterPro" id="IPR043128">
    <property type="entry name" value="Rev_trsase/Diguanyl_cyclase"/>
</dbReference>
<dbReference type="Pfam" id="PF17921">
    <property type="entry name" value="Integrase_H2C2"/>
    <property type="match status" value="1"/>
</dbReference>
<dbReference type="Gene3D" id="3.30.70.270">
    <property type="match status" value="1"/>
</dbReference>
<keyword evidence="7" id="KW-0255">Endonuclease</keyword>
<dbReference type="SUPFAM" id="SSF53098">
    <property type="entry name" value="Ribonuclease H-like"/>
    <property type="match status" value="1"/>
</dbReference>
<dbReference type="GO" id="GO:0006508">
    <property type="term" value="P:proteolysis"/>
    <property type="evidence" value="ECO:0007669"/>
    <property type="project" value="UniProtKB-KW"/>
</dbReference>
<evidence type="ECO:0000313" key="14">
    <source>
        <dbReference type="Ensembl" id="ENSLLEP00000014575.1"/>
    </source>
</evidence>
<feature type="compositionally biased region" description="Polar residues" evidence="11">
    <location>
        <begin position="86"/>
        <end position="101"/>
    </location>
</feature>
<reference evidence="14" key="2">
    <citation type="submission" date="2025-09" db="UniProtKB">
        <authorList>
            <consortium name="Ensembl"/>
        </authorList>
    </citation>
    <scope>IDENTIFICATION</scope>
</reference>
<feature type="region of interest" description="Disordered" evidence="11">
    <location>
        <begin position="253"/>
        <end position="342"/>
    </location>
</feature>
<dbReference type="GO" id="GO:0004523">
    <property type="term" value="F:RNA-DNA hybrid ribonuclease activity"/>
    <property type="evidence" value="ECO:0007669"/>
    <property type="project" value="UniProtKB-EC"/>
</dbReference>
<evidence type="ECO:0000256" key="2">
    <source>
        <dbReference type="ARBA" id="ARBA00012180"/>
    </source>
</evidence>
<dbReference type="GeneTree" id="ENSGT01050000244855"/>
<dbReference type="Gene3D" id="3.30.420.10">
    <property type="entry name" value="Ribonuclease H-like superfamily/Ribonuclease H"/>
    <property type="match status" value="1"/>
</dbReference>
<dbReference type="InterPro" id="IPR000477">
    <property type="entry name" value="RT_dom"/>
</dbReference>
<dbReference type="SUPFAM" id="SSF47353">
    <property type="entry name" value="Retrovirus capsid dimerization domain-like"/>
    <property type="match status" value="1"/>
</dbReference>
<dbReference type="Gene3D" id="3.10.10.10">
    <property type="entry name" value="HIV Type 1 Reverse Transcriptase, subunit A, domain 1"/>
    <property type="match status" value="1"/>
</dbReference>
<dbReference type="PANTHER" id="PTHR37984">
    <property type="entry name" value="PROTEIN CBG26694"/>
    <property type="match status" value="1"/>
</dbReference>
<feature type="region of interest" description="Disordered" evidence="11">
    <location>
        <begin position="39"/>
        <end position="106"/>
    </location>
</feature>
<keyword evidence="8" id="KW-0378">Hydrolase</keyword>
<feature type="domain" description="Integrase catalytic" evidence="13">
    <location>
        <begin position="439"/>
        <end position="597"/>
    </location>
</feature>
<dbReference type="Proteomes" id="UP000694569">
    <property type="component" value="Unplaced"/>
</dbReference>
<keyword evidence="3" id="KW-0645">Protease</keyword>
<dbReference type="OrthoDB" id="10000497at2759"/>
<name>A0A8C5PCN8_9ANUR</name>
<dbReference type="SUPFAM" id="SSF50630">
    <property type="entry name" value="Acid proteases"/>
    <property type="match status" value="1"/>
</dbReference>
<proteinExistence type="inferred from homology"/>
<dbReference type="GO" id="GO:0003964">
    <property type="term" value="F:RNA-directed DNA polymerase activity"/>
    <property type="evidence" value="ECO:0007669"/>
    <property type="project" value="UniProtKB-KW"/>
</dbReference>
<feature type="compositionally biased region" description="Polar residues" evidence="11">
    <location>
        <begin position="278"/>
        <end position="287"/>
    </location>
</feature>
<dbReference type="FunFam" id="1.10.340.70:FF:000001">
    <property type="entry name" value="Retrovirus-related Pol polyprotein from transposon gypsy-like Protein"/>
    <property type="match status" value="1"/>
</dbReference>
<dbReference type="PROSITE" id="PS50994">
    <property type="entry name" value="INTEGRASE"/>
    <property type="match status" value="1"/>
</dbReference>
<organism evidence="14 15">
    <name type="scientific">Leptobrachium leishanense</name>
    <name type="common">Leishan spiny toad</name>
    <dbReference type="NCBI Taxonomy" id="445787"/>
    <lineage>
        <taxon>Eukaryota</taxon>
        <taxon>Metazoa</taxon>
        <taxon>Chordata</taxon>
        <taxon>Craniata</taxon>
        <taxon>Vertebrata</taxon>
        <taxon>Euteleostomi</taxon>
        <taxon>Amphibia</taxon>
        <taxon>Batrachia</taxon>
        <taxon>Anura</taxon>
        <taxon>Pelobatoidea</taxon>
        <taxon>Megophryidae</taxon>
        <taxon>Leptobrachium</taxon>
    </lineage>
</organism>
<evidence type="ECO:0000256" key="7">
    <source>
        <dbReference type="ARBA" id="ARBA00022759"/>
    </source>
</evidence>
<keyword evidence="9" id="KW-0695">RNA-directed DNA polymerase</keyword>
<dbReference type="SUPFAM" id="SSF56672">
    <property type="entry name" value="DNA/RNA polymerases"/>
    <property type="match status" value="1"/>
</dbReference>
<feature type="compositionally biased region" description="Basic and acidic residues" evidence="11">
    <location>
        <begin position="322"/>
        <end position="341"/>
    </location>
</feature>
<evidence type="ECO:0000259" key="13">
    <source>
        <dbReference type="PROSITE" id="PS50994"/>
    </source>
</evidence>
<dbReference type="InterPro" id="IPR038269">
    <property type="entry name" value="SCAN_sf"/>
</dbReference>
<dbReference type="PANTHER" id="PTHR37984:SF15">
    <property type="entry name" value="INTEGRASE CATALYTIC DOMAIN-CONTAINING PROTEIN"/>
    <property type="match status" value="1"/>
</dbReference>
<keyword evidence="15" id="KW-1185">Reference proteome</keyword>
<dbReference type="PROSITE" id="PS50804">
    <property type="entry name" value="SCAN_BOX"/>
    <property type="match status" value="1"/>
</dbReference>
<reference evidence="14" key="1">
    <citation type="submission" date="2025-08" db="UniProtKB">
        <authorList>
            <consortium name="Ensembl"/>
        </authorList>
    </citation>
    <scope>IDENTIFICATION</scope>
</reference>
<evidence type="ECO:0000256" key="11">
    <source>
        <dbReference type="SAM" id="MobiDB-lite"/>
    </source>
</evidence>
<feature type="compositionally biased region" description="Pro residues" evidence="11">
    <location>
        <begin position="71"/>
        <end position="85"/>
    </location>
</feature>
<dbReference type="CDD" id="cd00303">
    <property type="entry name" value="retropepsin_like"/>
    <property type="match status" value="1"/>
</dbReference>
<dbReference type="Gene3D" id="2.40.70.10">
    <property type="entry name" value="Acid Proteases"/>
    <property type="match status" value="1"/>
</dbReference>
<protein>
    <recommendedName>
        <fullName evidence="10">Gypsy retrotransposon integrase-like protein 1</fullName>
        <ecNumber evidence="2">3.1.26.4</ecNumber>
    </recommendedName>
</protein>
<feature type="compositionally biased region" description="Polar residues" evidence="11">
    <location>
        <begin position="254"/>
        <end position="264"/>
    </location>
</feature>
<evidence type="ECO:0000256" key="1">
    <source>
        <dbReference type="ARBA" id="ARBA00010879"/>
    </source>
</evidence>
<evidence type="ECO:0000256" key="6">
    <source>
        <dbReference type="ARBA" id="ARBA00022722"/>
    </source>
</evidence>
<keyword evidence="4" id="KW-0808">Transferase</keyword>
<dbReference type="InterPro" id="IPR021109">
    <property type="entry name" value="Peptidase_aspartic_dom_sf"/>
</dbReference>
<feature type="compositionally biased region" description="Basic and acidic residues" evidence="11">
    <location>
        <begin position="265"/>
        <end position="277"/>
    </location>
</feature>
<feature type="domain" description="SCAN box" evidence="12">
    <location>
        <begin position="4"/>
        <end position="53"/>
    </location>
</feature>
<dbReference type="Ensembl" id="ENSLLET00000015144.1">
    <property type="protein sequence ID" value="ENSLLEP00000014575.1"/>
    <property type="gene ID" value="ENSLLEG00000009269.1"/>
</dbReference>
<evidence type="ECO:0000256" key="5">
    <source>
        <dbReference type="ARBA" id="ARBA00022695"/>
    </source>
</evidence>
<dbReference type="FunFam" id="3.30.420.10:FF:000032">
    <property type="entry name" value="Retrovirus-related Pol polyprotein from transposon 297-like Protein"/>
    <property type="match status" value="1"/>
</dbReference>
<dbReference type="Gene3D" id="1.10.340.70">
    <property type="match status" value="1"/>
</dbReference>
<keyword evidence="6" id="KW-0540">Nuclease</keyword>
<evidence type="ECO:0000256" key="9">
    <source>
        <dbReference type="ARBA" id="ARBA00022918"/>
    </source>
</evidence>
<keyword evidence="5" id="KW-0548">Nucleotidyltransferase</keyword>
<sequence>MKTWFAGSKVRTLEVTQLFLLEQFFDHTAPAVREWVRDKKPQTVQQAATWADEYTDTRTSHGGGGNDLHPPDPPYHLPVPHPPLPGQSQQHTGPHPGSQTGPLPRLPSVVMGAARWAPPAAHCYQEESPYWDPQEEWGMLHEADPVQAASADNCQHHRQAVWINGRAAEGLRDSGATITLVRPHLIPRKDRLERTVAVRVAEGKVLRLATARVHLDWGSGEGSVWVGLLDQLPAEILLGNDLGRLVSAYATDAPVTTRQQSQTKPPDRPRHSGRDPGETNQTSQTPQASPPRPDEPTPPPPDHPLTWSSPATLRHQTQTDPTLERYRDRAGQGPGDGRDDSIEWEDGLLYRYTNRGDAQKPRAPHKQLVVPQAPRKELLRLAHDIPLAGHLGMAKTRHRLTRAFFWPRLSEDVREYCRTCQKMGKTGDHPKAPLHPMPIIQEPFSRVAVDIIGPLPRPSATGKRYILTVVDYATRYPEAVALSNIQADTVADGLLQVFSRVGFPQEILSDQGSQFTAELTQQLWRLCGVKALHSAPYHPQTNGLCERFNGTLKQLIRAYTEERKDWEKYLPHLLFAYREVPQESTGFSPFELLYGRRVRGPLDLVRAQWEGGQEAKGLPAVSYVLELRERLTELTAMVQWNMQAAQAQQKAWYDRSARSRSFLVGQKVLVLKPQRQNKLQASWQGPYRVVTQVGETTYVVVSCTDTRIQRTFHVNMLKAYHERPEMVSAICAPATEEAEQFPLVDLPGIDGRPSGVEQVQLGEGLGPHKQEQARQLLQEHQVETPGQRPLRQPAYRLPEAVRESMRAEIREMLELGVIEPSASPWASPVILVPKKDGTTRFCVDYRRLNDCTVTDAYHMPRVDELLDQISQGHFLTTVDLCKGYWQIPLAEEATPKSAFITPFGLYQFRVMPFGMKNAPATFQRLIDGLLDGLQEFACAYLDDIAIYSQTWEEHLHHLGGGIRSDKGRQPDP</sequence>
<dbReference type="Pfam" id="PF00078">
    <property type="entry name" value="RVT_1"/>
    <property type="match status" value="1"/>
</dbReference>
<dbReference type="CDD" id="cd01647">
    <property type="entry name" value="RT_LTR"/>
    <property type="match status" value="1"/>
</dbReference>
<dbReference type="InterPro" id="IPR041588">
    <property type="entry name" value="Integrase_H2C2"/>
</dbReference>
<evidence type="ECO:0000256" key="8">
    <source>
        <dbReference type="ARBA" id="ARBA00022801"/>
    </source>
</evidence>
<comment type="similarity">
    <text evidence="1">Belongs to the beta type-B retroviral polymerase family. HERV class-II K(HML-2) pol subfamily.</text>
</comment>
<dbReference type="InterPro" id="IPR036397">
    <property type="entry name" value="RNaseH_sf"/>
</dbReference>
<dbReference type="GO" id="GO:0008233">
    <property type="term" value="F:peptidase activity"/>
    <property type="evidence" value="ECO:0007669"/>
    <property type="project" value="UniProtKB-KW"/>
</dbReference>
<dbReference type="InterPro" id="IPR050951">
    <property type="entry name" value="Retrovirus_Pol_polyprotein"/>
</dbReference>
<evidence type="ECO:0000313" key="15">
    <source>
        <dbReference type="Proteomes" id="UP000694569"/>
    </source>
</evidence>
<evidence type="ECO:0000256" key="3">
    <source>
        <dbReference type="ARBA" id="ARBA00022670"/>
    </source>
</evidence>
<evidence type="ECO:0000259" key="12">
    <source>
        <dbReference type="PROSITE" id="PS50804"/>
    </source>
</evidence>
<dbReference type="Pfam" id="PF00665">
    <property type="entry name" value="rve"/>
    <property type="match status" value="1"/>
</dbReference>
<dbReference type="InterPro" id="IPR003309">
    <property type="entry name" value="SCAN_dom"/>
</dbReference>
<dbReference type="InterPro" id="IPR043502">
    <property type="entry name" value="DNA/RNA_pol_sf"/>
</dbReference>
<dbReference type="InterPro" id="IPR001584">
    <property type="entry name" value="Integrase_cat-core"/>
</dbReference>
<dbReference type="GO" id="GO:0015074">
    <property type="term" value="P:DNA integration"/>
    <property type="evidence" value="ECO:0007669"/>
    <property type="project" value="InterPro"/>
</dbReference>
<evidence type="ECO:0000256" key="10">
    <source>
        <dbReference type="ARBA" id="ARBA00039658"/>
    </source>
</evidence>
<feature type="compositionally biased region" description="Pro residues" evidence="11">
    <location>
        <begin position="288"/>
        <end position="303"/>
    </location>
</feature>
<dbReference type="AlphaFoldDB" id="A0A8C5PCN8"/>
<accession>A0A8C5PCN8</accession>
<dbReference type="EC" id="3.1.26.4" evidence="2"/>
<dbReference type="FunFam" id="3.10.10.10:FF:000007">
    <property type="entry name" value="Retrovirus-related Pol polyprotein from transposon 17.6-like Protein"/>
    <property type="match status" value="1"/>
</dbReference>
<dbReference type="InterPro" id="IPR012337">
    <property type="entry name" value="RNaseH-like_sf"/>
</dbReference>
<evidence type="ECO:0000256" key="4">
    <source>
        <dbReference type="ARBA" id="ARBA00022679"/>
    </source>
</evidence>
<feature type="compositionally biased region" description="Polar residues" evidence="11">
    <location>
        <begin position="306"/>
        <end position="321"/>
    </location>
</feature>